<keyword evidence="3" id="KW-1185">Reference proteome</keyword>
<name>A0A8H3J6U1_9LECA</name>
<comment type="caution">
    <text evidence="2">The sequence shown here is derived from an EMBL/GenBank/DDBJ whole genome shotgun (WGS) entry which is preliminary data.</text>
</comment>
<proteinExistence type="predicted"/>
<evidence type="ECO:0000313" key="2">
    <source>
        <dbReference type="EMBL" id="CAF9941724.1"/>
    </source>
</evidence>
<protein>
    <submittedName>
        <fullName evidence="2">Uncharacterized protein</fullName>
    </submittedName>
</protein>
<sequence>MAMEPLRRRKPAQTHPHPQIYYQNSENTRIKKRQPIASHSISISSSLPFSIARYCVRIAARSGFKAVFSPSAKPADEVHRTDGRPIHSVWYGHSTTTPDETLPPSEFYDTRPVHDTGVEQWVGKAAVVNITPLVPCDSRGRDMDSRRRSLKESPVTVVQREEDLDWRERADGEEGSGE</sequence>
<reference evidence="2" key="1">
    <citation type="submission" date="2021-03" db="EMBL/GenBank/DDBJ databases">
        <authorList>
            <person name="Tagirdzhanova G."/>
        </authorList>
    </citation>
    <scope>NUCLEOTIDE SEQUENCE</scope>
</reference>
<feature type="compositionally biased region" description="Basic and acidic residues" evidence="1">
    <location>
        <begin position="138"/>
        <end position="151"/>
    </location>
</feature>
<dbReference type="Proteomes" id="UP000664534">
    <property type="component" value="Unassembled WGS sequence"/>
</dbReference>
<feature type="region of interest" description="Disordered" evidence="1">
    <location>
        <begin position="137"/>
        <end position="178"/>
    </location>
</feature>
<dbReference type="AlphaFoldDB" id="A0A8H3J6U1"/>
<evidence type="ECO:0000313" key="3">
    <source>
        <dbReference type="Proteomes" id="UP000664534"/>
    </source>
</evidence>
<feature type="region of interest" description="Disordered" evidence="1">
    <location>
        <begin position="1"/>
        <end position="28"/>
    </location>
</feature>
<gene>
    <name evidence="2" type="ORF">IMSHALPRED_002866</name>
</gene>
<evidence type="ECO:0000256" key="1">
    <source>
        <dbReference type="SAM" id="MobiDB-lite"/>
    </source>
</evidence>
<dbReference type="EMBL" id="CAJPDT010000155">
    <property type="protein sequence ID" value="CAF9941724.1"/>
    <property type="molecule type" value="Genomic_DNA"/>
</dbReference>
<organism evidence="2 3">
    <name type="scientific">Imshaugia aleurites</name>
    <dbReference type="NCBI Taxonomy" id="172621"/>
    <lineage>
        <taxon>Eukaryota</taxon>
        <taxon>Fungi</taxon>
        <taxon>Dikarya</taxon>
        <taxon>Ascomycota</taxon>
        <taxon>Pezizomycotina</taxon>
        <taxon>Lecanoromycetes</taxon>
        <taxon>OSLEUM clade</taxon>
        <taxon>Lecanoromycetidae</taxon>
        <taxon>Lecanorales</taxon>
        <taxon>Lecanorineae</taxon>
        <taxon>Parmeliaceae</taxon>
        <taxon>Imshaugia</taxon>
    </lineage>
</organism>
<accession>A0A8H3J6U1</accession>